<sequence length="512" mass="54557">MARRLKPGLGRAAMVVLLSLAGCGGGGSGGITAPPTCPPWQGSTGRVDTRGVAVASLGVEKAWVRSMMTANYLWPQDIPARDPSAAAYSDAAQPYTSLTAWFEDLLSPVTGRDRFSYVTTVQATEAFYAGDQTIGSGIHWHFDASTDTLQVEQVEPDAAAGRSGVVARGDILLAVDGVTLAEARRDPTRKAVNRYVGGVEPDTVCRARLRLLKASSGVIQEVSIDSTAHVPNPVPKVRLLPQFTNGWVGYLQFNQHILSAEAPLFDALTRFRAAQVKDVVLDLRYNGGGLLYIANGLASGMSDAAHTANRMFSRLAFGPNHPPVAETDRNTPFVTRACRPDPQTFECTVDMPLPTLGLPRVYVLVGPRTCSASEALVNGLRGIGVQVVLMGETTCGKPHGFMGHQASGIAYFPIEFEITNDLGRGGYADGLTPDCVIADDRWHELGNPNEALLAAALVHRRTGACPASGSTLAQRASAARPSSSERDAGLQPMPTRDRSPLMDNANGRTVRR</sequence>
<protein>
    <submittedName>
        <fullName evidence="5">S41 family peptidase</fullName>
    </submittedName>
</protein>
<dbReference type="Gene3D" id="3.90.226.10">
    <property type="entry name" value="2-enoyl-CoA Hydratase, Chain A, domain 1"/>
    <property type="match status" value="1"/>
</dbReference>
<evidence type="ECO:0000313" key="5">
    <source>
        <dbReference type="EMBL" id="MDP4301458.1"/>
    </source>
</evidence>
<evidence type="ECO:0000259" key="4">
    <source>
        <dbReference type="Pfam" id="PF18294"/>
    </source>
</evidence>
<feature type="compositionally biased region" description="Low complexity" evidence="1">
    <location>
        <begin position="473"/>
        <end position="482"/>
    </location>
</feature>
<feature type="domain" description="Peptidase S41 N-terminal" evidence="4">
    <location>
        <begin position="61"/>
        <end position="117"/>
    </location>
</feature>
<organism evidence="5 6">
    <name type="scientific">Leptothrix discophora</name>
    <dbReference type="NCBI Taxonomy" id="89"/>
    <lineage>
        <taxon>Bacteria</taxon>
        <taxon>Pseudomonadati</taxon>
        <taxon>Pseudomonadota</taxon>
        <taxon>Betaproteobacteria</taxon>
        <taxon>Burkholderiales</taxon>
        <taxon>Sphaerotilaceae</taxon>
        <taxon>Leptothrix</taxon>
    </lineage>
</organism>
<dbReference type="PANTHER" id="PTHR32060">
    <property type="entry name" value="TAIL-SPECIFIC PROTEASE"/>
    <property type="match status" value="1"/>
</dbReference>
<dbReference type="Pfam" id="PF18294">
    <property type="entry name" value="Pept_S41_N"/>
    <property type="match status" value="1"/>
</dbReference>
<keyword evidence="6" id="KW-1185">Reference proteome</keyword>
<evidence type="ECO:0000256" key="1">
    <source>
        <dbReference type="SAM" id="MobiDB-lite"/>
    </source>
</evidence>
<dbReference type="Gene3D" id="3.30.750.170">
    <property type="match status" value="1"/>
</dbReference>
<dbReference type="Proteomes" id="UP001235760">
    <property type="component" value="Unassembled WGS sequence"/>
</dbReference>
<keyword evidence="2" id="KW-0732">Signal</keyword>
<evidence type="ECO:0000259" key="3">
    <source>
        <dbReference type="Pfam" id="PF03572"/>
    </source>
</evidence>
<dbReference type="SUPFAM" id="SSF52096">
    <property type="entry name" value="ClpP/crotonase"/>
    <property type="match status" value="1"/>
</dbReference>
<feature type="region of interest" description="Disordered" evidence="1">
    <location>
        <begin position="466"/>
        <end position="512"/>
    </location>
</feature>
<dbReference type="EMBL" id="JAUZEE010000006">
    <property type="protein sequence ID" value="MDP4301458.1"/>
    <property type="molecule type" value="Genomic_DNA"/>
</dbReference>
<dbReference type="Gene3D" id="2.30.42.10">
    <property type="match status" value="1"/>
</dbReference>
<dbReference type="InterPro" id="IPR036034">
    <property type="entry name" value="PDZ_sf"/>
</dbReference>
<dbReference type="InterPro" id="IPR029045">
    <property type="entry name" value="ClpP/crotonase-like_dom_sf"/>
</dbReference>
<feature type="signal peptide" evidence="2">
    <location>
        <begin position="1"/>
        <end position="21"/>
    </location>
</feature>
<feature type="domain" description="Tail specific protease" evidence="3">
    <location>
        <begin position="248"/>
        <end position="399"/>
    </location>
</feature>
<dbReference type="PROSITE" id="PS51257">
    <property type="entry name" value="PROKAR_LIPOPROTEIN"/>
    <property type="match status" value="1"/>
</dbReference>
<gene>
    <name evidence="5" type="ORF">Q8X39_12485</name>
</gene>
<comment type="caution">
    <text evidence="5">The sequence shown here is derived from an EMBL/GenBank/DDBJ whole genome shotgun (WGS) entry which is preliminary data.</text>
</comment>
<dbReference type="InterPro" id="IPR041613">
    <property type="entry name" value="Pept_S41_N"/>
</dbReference>
<evidence type="ECO:0000256" key="2">
    <source>
        <dbReference type="SAM" id="SignalP"/>
    </source>
</evidence>
<feature type="chain" id="PRO_5045134119" evidence="2">
    <location>
        <begin position="22"/>
        <end position="512"/>
    </location>
</feature>
<dbReference type="Pfam" id="PF03572">
    <property type="entry name" value="Peptidase_S41"/>
    <property type="match status" value="1"/>
</dbReference>
<evidence type="ECO:0000313" key="6">
    <source>
        <dbReference type="Proteomes" id="UP001235760"/>
    </source>
</evidence>
<dbReference type="SUPFAM" id="SSF50156">
    <property type="entry name" value="PDZ domain-like"/>
    <property type="match status" value="1"/>
</dbReference>
<name>A0ABT9G5H8_LEPDI</name>
<accession>A0ABT9G5H8</accession>
<proteinExistence type="predicted"/>
<reference evidence="5 6" key="1">
    <citation type="submission" date="2023-08" db="EMBL/GenBank/DDBJ databases">
        <authorList>
            <person name="Roldan D.M."/>
            <person name="Menes R.J."/>
        </authorList>
    </citation>
    <scope>NUCLEOTIDE SEQUENCE [LARGE SCALE GENOMIC DNA]</scope>
    <source>
        <strain evidence="5 6">CCM 2812</strain>
    </source>
</reference>
<dbReference type="PANTHER" id="PTHR32060:SF30">
    <property type="entry name" value="CARBOXY-TERMINAL PROCESSING PROTEASE CTPA"/>
    <property type="match status" value="1"/>
</dbReference>
<dbReference type="InterPro" id="IPR005151">
    <property type="entry name" value="Tail-specific_protease"/>
</dbReference>
<dbReference type="RefSeq" id="WP_305750012.1">
    <property type="nucleotide sequence ID" value="NZ_JAUZEE010000006.1"/>
</dbReference>